<comment type="caution">
    <text evidence="2">The sequence shown here is derived from an EMBL/GenBank/DDBJ whole genome shotgun (WGS) entry which is preliminary data.</text>
</comment>
<organism evidence="2 3">
    <name type="scientific">Nocardioides agri</name>
    <dbReference type="NCBI Taxonomy" id="2682843"/>
    <lineage>
        <taxon>Bacteria</taxon>
        <taxon>Bacillati</taxon>
        <taxon>Actinomycetota</taxon>
        <taxon>Actinomycetes</taxon>
        <taxon>Propionibacteriales</taxon>
        <taxon>Nocardioidaceae</taxon>
        <taxon>Nocardioides</taxon>
    </lineage>
</organism>
<keyword evidence="1" id="KW-1133">Transmembrane helix</keyword>
<dbReference type="Proteomes" id="UP000473525">
    <property type="component" value="Unassembled WGS sequence"/>
</dbReference>
<protein>
    <submittedName>
        <fullName evidence="2">Uncharacterized protein</fullName>
    </submittedName>
</protein>
<keyword evidence="1" id="KW-0472">Membrane</keyword>
<dbReference type="EMBL" id="WSEK01000004">
    <property type="protein sequence ID" value="MVQ48629.1"/>
    <property type="molecule type" value="Genomic_DNA"/>
</dbReference>
<keyword evidence="1" id="KW-0812">Transmembrane</keyword>
<accession>A0A6L6XMZ1</accession>
<sequence length="87" mass="8918">MLLAATLALAAVLRSHLLPLTLLTLMGVAAGFIVAADSGDPRGITRYPLLGGLTVLVLVGIGQLGPIGLLAGALLLALLLLRRERVQ</sequence>
<proteinExistence type="predicted"/>
<feature type="transmembrane region" description="Helical" evidence="1">
    <location>
        <begin position="55"/>
        <end position="81"/>
    </location>
</feature>
<dbReference type="AlphaFoldDB" id="A0A6L6XMZ1"/>
<gene>
    <name evidence="2" type="ORF">GON03_05505</name>
</gene>
<name>A0A6L6XMZ1_9ACTN</name>
<reference evidence="2 3" key="1">
    <citation type="submission" date="2019-12" db="EMBL/GenBank/DDBJ databases">
        <authorList>
            <person name="Huq M.A."/>
        </authorList>
    </citation>
    <scope>NUCLEOTIDE SEQUENCE [LARGE SCALE GENOMIC DNA]</scope>
    <source>
        <strain evidence="2 3">MAH-18</strain>
    </source>
</reference>
<keyword evidence="3" id="KW-1185">Reference proteome</keyword>
<evidence type="ECO:0000256" key="1">
    <source>
        <dbReference type="SAM" id="Phobius"/>
    </source>
</evidence>
<evidence type="ECO:0000313" key="3">
    <source>
        <dbReference type="Proteomes" id="UP000473525"/>
    </source>
</evidence>
<evidence type="ECO:0000313" key="2">
    <source>
        <dbReference type="EMBL" id="MVQ48629.1"/>
    </source>
</evidence>
<dbReference type="RefSeq" id="WP_157340920.1">
    <property type="nucleotide sequence ID" value="NZ_WSEK01000004.1"/>
</dbReference>